<organism evidence="2 3">
    <name type="scientific">Helicobacter macacae MIT 99-5501</name>
    <dbReference type="NCBI Taxonomy" id="1357400"/>
    <lineage>
        <taxon>Bacteria</taxon>
        <taxon>Pseudomonadati</taxon>
        <taxon>Campylobacterota</taxon>
        <taxon>Epsilonproteobacteria</taxon>
        <taxon>Campylobacterales</taxon>
        <taxon>Helicobacteraceae</taxon>
        <taxon>Helicobacter</taxon>
    </lineage>
</organism>
<dbReference type="PATRIC" id="fig|1357400.3.peg.688"/>
<dbReference type="STRING" id="1357400.HMPREF2086_00503"/>
<feature type="signal peptide" evidence="1">
    <location>
        <begin position="1"/>
        <end position="19"/>
    </location>
</feature>
<proteinExistence type="predicted"/>
<evidence type="ECO:0000256" key="1">
    <source>
        <dbReference type="SAM" id="SignalP"/>
    </source>
</evidence>
<gene>
    <name evidence="2" type="ORF">HMPREF2086_00503</name>
</gene>
<dbReference type="Proteomes" id="UP000018731">
    <property type="component" value="Unassembled WGS sequence"/>
</dbReference>
<feature type="chain" id="PRO_5004767781" evidence="1">
    <location>
        <begin position="20"/>
        <end position="100"/>
    </location>
</feature>
<name>V8CCM4_9HELI</name>
<comment type="caution">
    <text evidence="2">The sequence shown here is derived from an EMBL/GenBank/DDBJ whole genome shotgun (WGS) entry which is preliminary data.</text>
</comment>
<keyword evidence="3" id="KW-1185">Reference proteome</keyword>
<reference evidence="2 3" key="1">
    <citation type="journal article" date="2014" name="Genome Announc.">
        <title>Draft genome sequences of six enterohepatic helicobacter species isolated from humans and one from rhesus macaques.</title>
        <authorList>
            <person name="Shen Z."/>
            <person name="Sheh A."/>
            <person name="Young S.K."/>
            <person name="Abouelliel A."/>
            <person name="Ward D.V."/>
            <person name="Earl A.M."/>
            <person name="Fox J.G."/>
        </authorList>
    </citation>
    <scope>NUCLEOTIDE SEQUENCE [LARGE SCALE GENOMIC DNA]</scope>
    <source>
        <strain evidence="2 3">MIT 99-5501</strain>
    </source>
</reference>
<keyword evidence="1" id="KW-0732">Signal</keyword>
<dbReference type="OrthoDB" id="5330174at2"/>
<dbReference type="AlphaFoldDB" id="V8CCM4"/>
<dbReference type="EMBL" id="AZJI01000001">
    <property type="protein sequence ID" value="ETD25168.1"/>
    <property type="molecule type" value="Genomic_DNA"/>
</dbReference>
<dbReference type="HOGENOM" id="CLU_2301958_0_0_7"/>
<evidence type="ECO:0000313" key="2">
    <source>
        <dbReference type="EMBL" id="ETD25168.1"/>
    </source>
</evidence>
<sequence length="100" mass="11085">MRYFGLSLLFVFGILQAQGAVQSPAPQSVQGSASNIEQGAMSKPYAEFLFGTQNLSNLNVEILSQKELEETQGEFFGWLGKWISRLNICCLISRPVQVVK</sequence>
<evidence type="ECO:0000313" key="3">
    <source>
        <dbReference type="Proteomes" id="UP000018731"/>
    </source>
</evidence>
<dbReference type="RefSeq" id="WP_023927211.1">
    <property type="nucleotide sequence ID" value="NZ_KI669454.1"/>
</dbReference>
<accession>V8CCM4</accession>
<protein>
    <submittedName>
        <fullName evidence="2">Uncharacterized protein</fullName>
    </submittedName>
</protein>